<dbReference type="PANTHER" id="PTHR31650:SF1">
    <property type="entry name" value="WAX ESTER SYNTHASE_DIACYLGLYCEROL ACYLTRANSFERASE 4-RELATED"/>
    <property type="match status" value="1"/>
</dbReference>
<dbReference type="GO" id="GO:0051701">
    <property type="term" value="P:biological process involved in interaction with host"/>
    <property type="evidence" value="ECO:0007669"/>
    <property type="project" value="TreeGrafter"/>
</dbReference>
<comment type="pathway">
    <text evidence="2">Lipid metabolism.</text>
</comment>
<feature type="domain" description="O-acyltransferase WSD1 C-terminal" evidence="13">
    <location>
        <begin position="309"/>
        <end position="453"/>
    </location>
</feature>
<dbReference type="InterPro" id="IPR014292">
    <property type="entry name" value="Acyl_transf_WS/DGAT"/>
</dbReference>
<keyword evidence="7" id="KW-0319">Glycerol metabolism</keyword>
<comment type="similarity">
    <text evidence="3">Belongs to the long-chain O-acyltransferase family.</text>
</comment>
<comment type="catalytic activity">
    <reaction evidence="10">
        <text>an acyl-CoA + a 1,2-diacyl-sn-glycerol = a triacyl-sn-glycerol + CoA</text>
        <dbReference type="Rhea" id="RHEA:10868"/>
        <dbReference type="ChEBI" id="CHEBI:17815"/>
        <dbReference type="ChEBI" id="CHEBI:57287"/>
        <dbReference type="ChEBI" id="CHEBI:58342"/>
        <dbReference type="ChEBI" id="CHEBI:64615"/>
        <dbReference type="EC" id="2.3.1.20"/>
    </reaction>
</comment>
<dbReference type="InterPro" id="IPR004255">
    <property type="entry name" value="O-acyltransferase_WSD1_N"/>
</dbReference>
<dbReference type="InterPro" id="IPR045034">
    <property type="entry name" value="O-acyltransferase_WSD1-like"/>
</dbReference>
<dbReference type="InterPro" id="IPR009721">
    <property type="entry name" value="O-acyltransferase_WSD1_C"/>
</dbReference>
<dbReference type="EC" id="2.3.1.20" evidence="4"/>
<dbReference type="RefSeq" id="WP_067666067.1">
    <property type="nucleotide sequence ID" value="NZ_FQXG01000016.1"/>
</dbReference>
<organism evidence="14 15">
    <name type="scientific">Ferrimonas marina</name>
    <dbReference type="NCBI Taxonomy" id="299255"/>
    <lineage>
        <taxon>Bacteria</taxon>
        <taxon>Pseudomonadati</taxon>
        <taxon>Pseudomonadota</taxon>
        <taxon>Gammaproteobacteria</taxon>
        <taxon>Alteromonadales</taxon>
        <taxon>Ferrimonadaceae</taxon>
        <taxon>Ferrimonas</taxon>
    </lineage>
</organism>
<evidence type="ECO:0000256" key="10">
    <source>
        <dbReference type="ARBA" id="ARBA00048109"/>
    </source>
</evidence>
<evidence type="ECO:0000256" key="3">
    <source>
        <dbReference type="ARBA" id="ARBA00009587"/>
    </source>
</evidence>
<evidence type="ECO:0000256" key="1">
    <source>
        <dbReference type="ARBA" id="ARBA00004771"/>
    </source>
</evidence>
<dbReference type="GO" id="GO:0019432">
    <property type="term" value="P:triglyceride biosynthetic process"/>
    <property type="evidence" value="ECO:0007669"/>
    <property type="project" value="UniProtKB-UniPathway"/>
</dbReference>
<feature type="region of interest" description="Disordered" evidence="11">
    <location>
        <begin position="468"/>
        <end position="487"/>
    </location>
</feature>
<evidence type="ECO:0000259" key="13">
    <source>
        <dbReference type="Pfam" id="PF06974"/>
    </source>
</evidence>
<dbReference type="GO" id="GO:0004144">
    <property type="term" value="F:diacylglycerol O-acyltransferase activity"/>
    <property type="evidence" value="ECO:0007669"/>
    <property type="project" value="UniProtKB-EC"/>
</dbReference>
<proteinExistence type="inferred from homology"/>
<evidence type="ECO:0000256" key="11">
    <source>
        <dbReference type="SAM" id="MobiDB-lite"/>
    </source>
</evidence>
<dbReference type="Proteomes" id="UP000184268">
    <property type="component" value="Unassembled WGS sequence"/>
</dbReference>
<evidence type="ECO:0000256" key="6">
    <source>
        <dbReference type="ARBA" id="ARBA00022679"/>
    </source>
</evidence>
<protein>
    <recommendedName>
        <fullName evidence="4">diacylglycerol O-acyltransferase</fullName>
        <ecNumber evidence="4">2.3.1.20</ecNumber>
    </recommendedName>
</protein>
<evidence type="ECO:0000256" key="4">
    <source>
        <dbReference type="ARBA" id="ARBA00013244"/>
    </source>
</evidence>
<evidence type="ECO:0000259" key="12">
    <source>
        <dbReference type="Pfam" id="PF03007"/>
    </source>
</evidence>
<keyword evidence="5" id="KW-0444">Lipid biosynthesis</keyword>
<keyword evidence="8" id="KW-0443">Lipid metabolism</keyword>
<dbReference type="EMBL" id="FQXG01000016">
    <property type="protein sequence ID" value="SHI27512.1"/>
    <property type="molecule type" value="Genomic_DNA"/>
</dbReference>
<dbReference type="SUPFAM" id="SSF52777">
    <property type="entry name" value="CoA-dependent acyltransferases"/>
    <property type="match status" value="1"/>
</dbReference>
<name>A0A1M5ZTH5_9GAMM</name>
<dbReference type="UniPathway" id="UPA00282"/>
<evidence type="ECO:0000256" key="7">
    <source>
        <dbReference type="ARBA" id="ARBA00022798"/>
    </source>
</evidence>
<dbReference type="Pfam" id="PF03007">
    <property type="entry name" value="WS_DGAT_cat"/>
    <property type="match status" value="1"/>
</dbReference>
<dbReference type="NCBIfam" id="TIGR02946">
    <property type="entry name" value="acyl_WS_DGAT"/>
    <property type="match status" value="1"/>
</dbReference>
<keyword evidence="15" id="KW-1185">Reference proteome</keyword>
<dbReference type="GO" id="GO:0071731">
    <property type="term" value="P:response to nitric oxide"/>
    <property type="evidence" value="ECO:0007669"/>
    <property type="project" value="TreeGrafter"/>
</dbReference>
<keyword evidence="6 14" id="KW-0808">Transferase</keyword>
<evidence type="ECO:0000256" key="8">
    <source>
        <dbReference type="ARBA" id="ARBA00023098"/>
    </source>
</evidence>
<dbReference type="GO" id="GO:0005886">
    <property type="term" value="C:plasma membrane"/>
    <property type="evidence" value="ECO:0007669"/>
    <property type="project" value="TreeGrafter"/>
</dbReference>
<dbReference type="PANTHER" id="PTHR31650">
    <property type="entry name" value="O-ACYLTRANSFERASE (WSD1-LIKE) FAMILY PROTEIN"/>
    <property type="match status" value="1"/>
</dbReference>
<dbReference type="GO" id="GO:0001666">
    <property type="term" value="P:response to hypoxia"/>
    <property type="evidence" value="ECO:0007669"/>
    <property type="project" value="TreeGrafter"/>
</dbReference>
<sequence length="487" mass="53560">MANLSLLDLGFVLFESDATPLHISGLVLLTPPKEEAIGFGRALVTELKASDQVQPPFNQVLHWGLTRLPRWQPAASVDMDFHIRHSSLPAPGDMHQLLELAGRIHSYRLDRSRPLWELWVIDGLVGGQVALLFKVHHALADGVRATDLFARSCSTEPDGLGQLFWQGSARDDATARKNRETLLGNLFDLSLWRRQLGASVGLAKLAGKLALNAADLAQTRLKIPFTAPRTPFNVSPDRARTVALCDLPLRRFSRLAKLTGSTTNDVMLTVCDMALQRYLQLHNWQGDKPLVALMPINLRKEGEMETACNKISLGLVELGRSEDPPLVRLHAIRDGTAGIKQEALDLSPDAYYQYSIVVNGLALAAGRLGLNHYLPPATNMLISNIHGPTEPLYFMGAKVEQMFPLSLLLPGQTLNVTLLSYAGQMHFGLVCCRRSLPGFEAIAEHLQQALAELEQATLTTLVQVLQEQAESEPVTTPDDEAPARERA</sequence>
<reference evidence="14 15" key="1">
    <citation type="submission" date="2016-11" db="EMBL/GenBank/DDBJ databases">
        <authorList>
            <person name="Jaros S."/>
            <person name="Januszkiewicz K."/>
            <person name="Wedrychowicz H."/>
        </authorList>
    </citation>
    <scope>NUCLEOTIDE SEQUENCE [LARGE SCALE GENOMIC DNA]</scope>
    <source>
        <strain evidence="14 15">DSM 16917</strain>
    </source>
</reference>
<dbReference type="GO" id="GO:0006071">
    <property type="term" value="P:glycerol metabolic process"/>
    <property type="evidence" value="ECO:0007669"/>
    <property type="project" value="UniProtKB-KW"/>
</dbReference>
<evidence type="ECO:0000256" key="2">
    <source>
        <dbReference type="ARBA" id="ARBA00005189"/>
    </source>
</evidence>
<evidence type="ECO:0000313" key="15">
    <source>
        <dbReference type="Proteomes" id="UP000184268"/>
    </source>
</evidence>
<evidence type="ECO:0000313" key="14">
    <source>
        <dbReference type="EMBL" id="SHI27512.1"/>
    </source>
</evidence>
<keyword evidence="9 14" id="KW-0012">Acyltransferase</keyword>
<dbReference type="OrthoDB" id="9810950at2"/>
<evidence type="ECO:0000256" key="9">
    <source>
        <dbReference type="ARBA" id="ARBA00023315"/>
    </source>
</evidence>
<dbReference type="Pfam" id="PF06974">
    <property type="entry name" value="WS_DGAT_C"/>
    <property type="match status" value="1"/>
</dbReference>
<feature type="domain" description="O-acyltransferase WSD1-like N-terminal" evidence="12">
    <location>
        <begin position="4"/>
        <end position="267"/>
    </location>
</feature>
<gene>
    <name evidence="14" type="ORF">SAMN02745129_0551</name>
</gene>
<dbReference type="STRING" id="299255.SAMN02745129_0551"/>
<evidence type="ECO:0000256" key="5">
    <source>
        <dbReference type="ARBA" id="ARBA00022516"/>
    </source>
</evidence>
<accession>A0A1M5ZTH5</accession>
<dbReference type="AlphaFoldDB" id="A0A1M5ZTH5"/>
<comment type="pathway">
    <text evidence="1">Glycerolipid metabolism; triacylglycerol biosynthesis.</text>
</comment>